<reference evidence="5" key="2">
    <citation type="submission" date="2025-09" db="UniProtKB">
        <authorList>
            <consortium name="Ensembl"/>
        </authorList>
    </citation>
    <scope>IDENTIFICATION</scope>
</reference>
<evidence type="ECO:0000313" key="6">
    <source>
        <dbReference type="Proteomes" id="UP000694428"/>
    </source>
</evidence>
<organism evidence="5 6">
    <name type="scientific">Pavo cristatus</name>
    <name type="common">Indian peafowl</name>
    <name type="synonym">Blue peafowl</name>
    <dbReference type="NCBI Taxonomy" id="9049"/>
    <lineage>
        <taxon>Eukaryota</taxon>
        <taxon>Metazoa</taxon>
        <taxon>Chordata</taxon>
        <taxon>Craniata</taxon>
        <taxon>Vertebrata</taxon>
        <taxon>Euteleostomi</taxon>
        <taxon>Archelosauria</taxon>
        <taxon>Archosauria</taxon>
        <taxon>Dinosauria</taxon>
        <taxon>Saurischia</taxon>
        <taxon>Theropoda</taxon>
        <taxon>Coelurosauria</taxon>
        <taxon>Aves</taxon>
        <taxon>Neognathae</taxon>
        <taxon>Galloanserae</taxon>
        <taxon>Galliformes</taxon>
        <taxon>Phasianidae</taxon>
        <taxon>Phasianinae</taxon>
        <taxon>Pavo</taxon>
    </lineage>
</organism>
<evidence type="ECO:0000313" key="5">
    <source>
        <dbReference type="Ensembl" id="ENSPSTP00000021151.1"/>
    </source>
</evidence>
<sequence length="145" mass="15239">MGRPTAAARALMGRPHVRVRLFGLCNNIPYVVMLSAAHDILRPNQVRPRPLPTAPSICCKGKEGATSALCPGGSPTASHPPLHFRLDDLGVDLGHSVDSMGADDAEVSHVDPLGASFLYQGHPPQPVHIVGEEGCDVLWGVAGRG</sequence>
<evidence type="ECO:0000256" key="4">
    <source>
        <dbReference type="ARBA" id="ARBA00023136"/>
    </source>
</evidence>
<dbReference type="AlphaFoldDB" id="A0A8C9FU64"/>
<reference evidence="5" key="1">
    <citation type="submission" date="2025-08" db="UniProtKB">
        <authorList>
            <consortium name="Ensembl"/>
        </authorList>
    </citation>
    <scope>IDENTIFICATION</scope>
</reference>
<dbReference type="Pfam" id="PF02487">
    <property type="entry name" value="CLN3"/>
    <property type="match status" value="1"/>
</dbReference>
<keyword evidence="2" id="KW-0812">Transmembrane</keyword>
<dbReference type="GO" id="GO:0016020">
    <property type="term" value="C:membrane"/>
    <property type="evidence" value="ECO:0007669"/>
    <property type="project" value="InterPro"/>
</dbReference>
<keyword evidence="3" id="KW-1133">Transmembrane helix</keyword>
<evidence type="ECO:0000256" key="1">
    <source>
        <dbReference type="ARBA" id="ARBA00004127"/>
    </source>
</evidence>
<keyword evidence="6" id="KW-1185">Reference proteome</keyword>
<proteinExistence type="predicted"/>
<accession>A0A8C9FU64</accession>
<protein>
    <submittedName>
        <fullName evidence="5">Uncharacterized protein</fullName>
    </submittedName>
</protein>
<name>A0A8C9FU64_PAVCR</name>
<evidence type="ECO:0000256" key="2">
    <source>
        <dbReference type="ARBA" id="ARBA00022692"/>
    </source>
</evidence>
<evidence type="ECO:0000256" key="3">
    <source>
        <dbReference type="ARBA" id="ARBA00022989"/>
    </source>
</evidence>
<dbReference type="InterPro" id="IPR003492">
    <property type="entry name" value="Battenin_disease_Cln3"/>
</dbReference>
<keyword evidence="4" id="KW-0472">Membrane</keyword>
<dbReference type="GO" id="GO:0012505">
    <property type="term" value="C:endomembrane system"/>
    <property type="evidence" value="ECO:0007669"/>
    <property type="project" value="UniProtKB-SubCell"/>
</dbReference>
<dbReference type="Proteomes" id="UP000694428">
    <property type="component" value="Unplaced"/>
</dbReference>
<comment type="subcellular location">
    <subcellularLocation>
        <location evidence="1">Endomembrane system</location>
        <topology evidence="1">Multi-pass membrane protein</topology>
    </subcellularLocation>
</comment>
<dbReference type="Ensembl" id="ENSPSTT00000022192.1">
    <property type="protein sequence ID" value="ENSPSTP00000021151.1"/>
    <property type="gene ID" value="ENSPSTG00000015396.1"/>
</dbReference>